<dbReference type="Proteomes" id="UP001163603">
    <property type="component" value="Chromosome 5"/>
</dbReference>
<reference evidence="2" key="1">
    <citation type="journal article" date="2023" name="G3 (Bethesda)">
        <title>Genome assembly and association tests identify interacting loci associated with vigor, precocity, and sex in interspecific pistachio rootstocks.</title>
        <authorList>
            <person name="Palmer W."/>
            <person name="Jacygrad E."/>
            <person name="Sagayaradj S."/>
            <person name="Cavanaugh K."/>
            <person name="Han R."/>
            <person name="Bertier L."/>
            <person name="Beede B."/>
            <person name="Kafkas S."/>
            <person name="Golino D."/>
            <person name="Preece J."/>
            <person name="Michelmore R."/>
        </authorList>
    </citation>
    <scope>NUCLEOTIDE SEQUENCE [LARGE SCALE GENOMIC DNA]</scope>
</reference>
<accession>A0ACC0YQX9</accession>
<dbReference type="EMBL" id="CM047740">
    <property type="protein sequence ID" value="KAJ0040001.1"/>
    <property type="molecule type" value="Genomic_DNA"/>
</dbReference>
<protein>
    <submittedName>
        <fullName evidence="1">Uncharacterized protein</fullName>
    </submittedName>
</protein>
<evidence type="ECO:0000313" key="2">
    <source>
        <dbReference type="Proteomes" id="UP001163603"/>
    </source>
</evidence>
<gene>
    <name evidence="1" type="ORF">Pint_27184</name>
</gene>
<name>A0ACC0YQX9_9ROSI</name>
<proteinExistence type="predicted"/>
<sequence>MASGPAYGLLAFQQTQLYEVHKERTLRSHPVQLWLSPWMESSFFIPQPGKSSFDHPKDTLLVGQKLVQGSFLYSSVSKTNQSIGKFKLSMQKDGNLYAFPVESIPEGKYVYWTSNAPGAGRNVSLNLEHDGRLYLRNASTGSDVKNLTEDGNSVNVTILYRATFDVDGILRLYQHQIGTNGSLSSKTLWEMLLDEDRCKDSYCALVGANIACLCPPGFDFVDVKQPLKGCLLNFTMENDCSESKKNSEEYYISSLEHTYWERSEFDVMDFNKIPLRYGMKISRSVTKTLIKNRIGGGNPSTTGNEFSDDSKMIKKAGELRKLVNEKGLDMEEAEKLVKIGLLCVETKFALRPTMKPVILMLEGIVSIPPLASPYPSGRG</sequence>
<comment type="caution">
    <text evidence="1">The sequence shown here is derived from an EMBL/GenBank/DDBJ whole genome shotgun (WGS) entry which is preliminary data.</text>
</comment>
<keyword evidence="2" id="KW-1185">Reference proteome</keyword>
<evidence type="ECO:0000313" key="1">
    <source>
        <dbReference type="EMBL" id="KAJ0040001.1"/>
    </source>
</evidence>
<organism evidence="1 2">
    <name type="scientific">Pistacia integerrima</name>
    <dbReference type="NCBI Taxonomy" id="434235"/>
    <lineage>
        <taxon>Eukaryota</taxon>
        <taxon>Viridiplantae</taxon>
        <taxon>Streptophyta</taxon>
        <taxon>Embryophyta</taxon>
        <taxon>Tracheophyta</taxon>
        <taxon>Spermatophyta</taxon>
        <taxon>Magnoliopsida</taxon>
        <taxon>eudicotyledons</taxon>
        <taxon>Gunneridae</taxon>
        <taxon>Pentapetalae</taxon>
        <taxon>rosids</taxon>
        <taxon>malvids</taxon>
        <taxon>Sapindales</taxon>
        <taxon>Anacardiaceae</taxon>
        <taxon>Pistacia</taxon>
    </lineage>
</organism>